<dbReference type="PRINTS" id="PR00463">
    <property type="entry name" value="EP450I"/>
</dbReference>
<dbReference type="Gene3D" id="1.10.630.10">
    <property type="entry name" value="Cytochrome P450"/>
    <property type="match status" value="1"/>
</dbReference>
<evidence type="ECO:0000256" key="5">
    <source>
        <dbReference type="ARBA" id="ARBA00022723"/>
    </source>
</evidence>
<dbReference type="PANTHER" id="PTHR47943">
    <property type="entry name" value="CYTOCHROME P450 93A3-LIKE"/>
    <property type="match status" value="1"/>
</dbReference>
<sequence>MEDLQYALVFLICLASIKLVRTILGKTRTTAKLPPSPRRIPIIGHMHLLGPIPHQAFHKLSTRYGPLVYFLIGSKPCVLASSPEMAKEILKTNETNFLNRTKVANLHYLTYGSSDLATVPYGPHWKFMKKLFMTELLSGRILNQLRPIRREETMQFLRLVMEKAEAGEEVNVGEQLMRLTNNIITRMALGQRCSDNEDEVGEVRKLEKALNQLGSKFNLSDTIWFCKNLDLQGFRKKLKDARDKYDVMMERIMKEHELARKKKNYKDESETAKDLLDILLDIYEDENAETRLTRENIKAFIMNIFGAGTDTSSITIEWGLAELINHPNVMEKARKEIDSVIGKTRVVEESDIANLPYLQAVVKEILRLHPTGPLVVRESAEDCTIAGYLIPAKTRLFVNLWSLGRDSDHWENPHEFRPERFLSEEWSAKSQFLDVRGQYFHMIPFGSGRRSCPGATLALQLVPTTLAAIIQCFELKVGDGGSETVDMEEGPGLALPRAHSLVCNPVARLTPFPYSI</sequence>
<dbReference type="OrthoDB" id="1103324at2759"/>
<dbReference type="GO" id="GO:0016020">
    <property type="term" value="C:membrane"/>
    <property type="evidence" value="ECO:0007669"/>
    <property type="project" value="UniProtKB-SubCell"/>
</dbReference>
<dbReference type="PRINTS" id="PR00385">
    <property type="entry name" value="P450"/>
</dbReference>
<evidence type="ECO:0000256" key="12">
    <source>
        <dbReference type="SAM" id="Coils"/>
    </source>
</evidence>
<keyword evidence="7 10" id="KW-0408">Iron</keyword>
<comment type="cofactor">
    <cofactor evidence="1 10">
        <name>heme</name>
        <dbReference type="ChEBI" id="CHEBI:30413"/>
    </cofactor>
</comment>
<evidence type="ECO:0000256" key="6">
    <source>
        <dbReference type="ARBA" id="ARBA00023002"/>
    </source>
</evidence>
<evidence type="ECO:0000256" key="3">
    <source>
        <dbReference type="ARBA" id="ARBA00010617"/>
    </source>
</evidence>
<accession>A0A5C7HIM5</accession>
<evidence type="ECO:0008006" key="15">
    <source>
        <dbReference type="Google" id="ProtNLM"/>
    </source>
</evidence>
<dbReference type="SUPFAM" id="SSF48264">
    <property type="entry name" value="Cytochrome P450"/>
    <property type="match status" value="1"/>
</dbReference>
<comment type="similarity">
    <text evidence="3 11">Belongs to the cytochrome P450 family.</text>
</comment>
<keyword evidence="6 11" id="KW-0560">Oxidoreductase</keyword>
<keyword evidence="12" id="KW-0175">Coiled coil</keyword>
<dbReference type="FunFam" id="1.10.630.10:FF:000019">
    <property type="entry name" value="Cytochrome P450 family protein"/>
    <property type="match status" value="1"/>
</dbReference>
<keyword evidence="9" id="KW-0472">Membrane</keyword>
<evidence type="ECO:0000313" key="14">
    <source>
        <dbReference type="Proteomes" id="UP000323000"/>
    </source>
</evidence>
<evidence type="ECO:0000256" key="1">
    <source>
        <dbReference type="ARBA" id="ARBA00001971"/>
    </source>
</evidence>
<gene>
    <name evidence="13" type="ORF">EZV62_018203</name>
</gene>
<dbReference type="EMBL" id="VAHF01000008">
    <property type="protein sequence ID" value="TXG56890.1"/>
    <property type="molecule type" value="Genomic_DNA"/>
</dbReference>
<dbReference type="InterPro" id="IPR002401">
    <property type="entry name" value="Cyt_P450_E_grp-I"/>
</dbReference>
<reference evidence="14" key="1">
    <citation type="journal article" date="2019" name="Gigascience">
        <title>De novo genome assembly of the endangered Acer yangbiense, a plant species with extremely small populations endemic to Yunnan Province, China.</title>
        <authorList>
            <person name="Yang J."/>
            <person name="Wariss H.M."/>
            <person name="Tao L."/>
            <person name="Zhang R."/>
            <person name="Yun Q."/>
            <person name="Hollingsworth P."/>
            <person name="Dao Z."/>
            <person name="Luo G."/>
            <person name="Guo H."/>
            <person name="Ma Y."/>
            <person name="Sun W."/>
        </authorList>
    </citation>
    <scope>NUCLEOTIDE SEQUENCE [LARGE SCALE GENOMIC DNA]</scope>
    <source>
        <strain evidence="14">cv. Malutang</strain>
    </source>
</reference>
<dbReference type="InterPro" id="IPR001128">
    <property type="entry name" value="Cyt_P450"/>
</dbReference>
<dbReference type="Proteomes" id="UP000323000">
    <property type="component" value="Chromosome 8"/>
</dbReference>
<dbReference type="AlphaFoldDB" id="A0A5C7HIM5"/>
<evidence type="ECO:0000256" key="8">
    <source>
        <dbReference type="ARBA" id="ARBA00023033"/>
    </source>
</evidence>
<feature type="binding site" description="axial binding residue" evidence="10">
    <location>
        <position position="452"/>
    </location>
    <ligand>
        <name>heme</name>
        <dbReference type="ChEBI" id="CHEBI:30413"/>
    </ligand>
    <ligandPart>
        <name>Fe</name>
        <dbReference type="ChEBI" id="CHEBI:18248"/>
    </ligandPart>
</feature>
<dbReference type="GO" id="GO:0020037">
    <property type="term" value="F:heme binding"/>
    <property type="evidence" value="ECO:0007669"/>
    <property type="project" value="InterPro"/>
</dbReference>
<feature type="coiled-coil region" evidence="12">
    <location>
        <begin position="196"/>
        <end position="251"/>
    </location>
</feature>
<evidence type="ECO:0000256" key="10">
    <source>
        <dbReference type="PIRSR" id="PIRSR602401-1"/>
    </source>
</evidence>
<dbReference type="GO" id="GO:0016705">
    <property type="term" value="F:oxidoreductase activity, acting on paired donors, with incorporation or reduction of molecular oxygen"/>
    <property type="evidence" value="ECO:0007669"/>
    <property type="project" value="InterPro"/>
</dbReference>
<evidence type="ECO:0000256" key="9">
    <source>
        <dbReference type="ARBA" id="ARBA00023136"/>
    </source>
</evidence>
<comment type="subcellular location">
    <subcellularLocation>
        <location evidence="2">Membrane</location>
    </subcellularLocation>
</comment>
<dbReference type="GO" id="GO:0005506">
    <property type="term" value="F:iron ion binding"/>
    <property type="evidence" value="ECO:0007669"/>
    <property type="project" value="InterPro"/>
</dbReference>
<dbReference type="InterPro" id="IPR017972">
    <property type="entry name" value="Cyt_P450_CS"/>
</dbReference>
<name>A0A5C7HIM5_9ROSI</name>
<evidence type="ECO:0000256" key="7">
    <source>
        <dbReference type="ARBA" id="ARBA00023004"/>
    </source>
</evidence>
<evidence type="ECO:0000256" key="11">
    <source>
        <dbReference type="RuleBase" id="RU000461"/>
    </source>
</evidence>
<proteinExistence type="inferred from homology"/>
<keyword evidence="5 10" id="KW-0479">Metal-binding</keyword>
<keyword evidence="4 10" id="KW-0349">Heme</keyword>
<dbReference type="Pfam" id="PF00067">
    <property type="entry name" value="p450"/>
    <property type="match status" value="1"/>
</dbReference>
<dbReference type="PANTHER" id="PTHR47943:SF8">
    <property type="entry name" value="CYTOCHROME P450"/>
    <property type="match status" value="1"/>
</dbReference>
<dbReference type="InterPro" id="IPR036396">
    <property type="entry name" value="Cyt_P450_sf"/>
</dbReference>
<evidence type="ECO:0000256" key="4">
    <source>
        <dbReference type="ARBA" id="ARBA00022617"/>
    </source>
</evidence>
<evidence type="ECO:0000256" key="2">
    <source>
        <dbReference type="ARBA" id="ARBA00004370"/>
    </source>
</evidence>
<keyword evidence="8 11" id="KW-0503">Monooxygenase</keyword>
<evidence type="ECO:0000313" key="13">
    <source>
        <dbReference type="EMBL" id="TXG56890.1"/>
    </source>
</evidence>
<keyword evidence="14" id="KW-1185">Reference proteome</keyword>
<dbReference type="GO" id="GO:0004497">
    <property type="term" value="F:monooxygenase activity"/>
    <property type="evidence" value="ECO:0007669"/>
    <property type="project" value="UniProtKB-KW"/>
</dbReference>
<organism evidence="13 14">
    <name type="scientific">Acer yangbiense</name>
    <dbReference type="NCBI Taxonomy" id="1000413"/>
    <lineage>
        <taxon>Eukaryota</taxon>
        <taxon>Viridiplantae</taxon>
        <taxon>Streptophyta</taxon>
        <taxon>Embryophyta</taxon>
        <taxon>Tracheophyta</taxon>
        <taxon>Spermatophyta</taxon>
        <taxon>Magnoliopsida</taxon>
        <taxon>eudicotyledons</taxon>
        <taxon>Gunneridae</taxon>
        <taxon>Pentapetalae</taxon>
        <taxon>rosids</taxon>
        <taxon>malvids</taxon>
        <taxon>Sapindales</taxon>
        <taxon>Sapindaceae</taxon>
        <taxon>Hippocastanoideae</taxon>
        <taxon>Acereae</taxon>
        <taxon>Acer</taxon>
    </lineage>
</organism>
<dbReference type="CDD" id="cd20655">
    <property type="entry name" value="CYP93"/>
    <property type="match status" value="1"/>
</dbReference>
<dbReference type="PROSITE" id="PS00086">
    <property type="entry name" value="CYTOCHROME_P450"/>
    <property type="match status" value="1"/>
</dbReference>
<comment type="caution">
    <text evidence="13">The sequence shown here is derived from an EMBL/GenBank/DDBJ whole genome shotgun (WGS) entry which is preliminary data.</text>
</comment>
<protein>
    <recommendedName>
        <fullName evidence="15">3,9-dihydroxypterocarpan 6A-monooxygenase</fullName>
    </recommendedName>
</protein>